<protein>
    <submittedName>
        <fullName evidence="1">Uncharacterized protein</fullName>
    </submittedName>
</protein>
<proteinExistence type="predicted"/>
<comment type="caution">
    <text evidence="1">The sequence shown here is derived from an EMBL/GenBank/DDBJ whole genome shotgun (WGS) entry which is preliminary data.</text>
</comment>
<dbReference type="Proteomes" id="UP000265631">
    <property type="component" value="Unassembled WGS sequence"/>
</dbReference>
<reference evidence="1 2" key="1">
    <citation type="journal article" date="2018" name="PLoS Pathog.">
        <title>Evolution of structural diversity of trichothecenes, a family of toxins produced by plant pathogenic and entomopathogenic fungi.</title>
        <authorList>
            <person name="Proctor R.H."/>
            <person name="McCormick S.P."/>
            <person name="Kim H.S."/>
            <person name="Cardoza R.E."/>
            <person name="Stanley A.M."/>
            <person name="Lindo L."/>
            <person name="Kelly A."/>
            <person name="Brown D.W."/>
            <person name="Lee T."/>
            <person name="Vaughan M.M."/>
            <person name="Alexander N.J."/>
            <person name="Busman M."/>
            <person name="Gutierrez S."/>
        </authorList>
    </citation>
    <scope>NUCLEOTIDE SEQUENCE [LARGE SCALE GENOMIC DNA]</scope>
    <source>
        <strain evidence="1 2">NRRL 13405</strain>
    </source>
</reference>
<keyword evidence="2" id="KW-1185">Reference proteome</keyword>
<dbReference type="AlphaFoldDB" id="A0A395MWW0"/>
<evidence type="ECO:0000313" key="1">
    <source>
        <dbReference type="EMBL" id="RFN52418.1"/>
    </source>
</evidence>
<gene>
    <name evidence="1" type="ORF">FIE12Z_3349</name>
</gene>
<organism evidence="1 2">
    <name type="scientific">Fusarium flagelliforme</name>
    <dbReference type="NCBI Taxonomy" id="2675880"/>
    <lineage>
        <taxon>Eukaryota</taxon>
        <taxon>Fungi</taxon>
        <taxon>Dikarya</taxon>
        <taxon>Ascomycota</taxon>
        <taxon>Pezizomycotina</taxon>
        <taxon>Sordariomycetes</taxon>
        <taxon>Hypocreomycetidae</taxon>
        <taxon>Hypocreales</taxon>
        <taxon>Nectriaceae</taxon>
        <taxon>Fusarium</taxon>
        <taxon>Fusarium incarnatum-equiseti species complex</taxon>
    </lineage>
</organism>
<dbReference type="EMBL" id="PXXK01000067">
    <property type="protein sequence ID" value="RFN52418.1"/>
    <property type="molecule type" value="Genomic_DNA"/>
</dbReference>
<sequence>MSRRRIQHRVPLPSREYPCCDSSTAPKAFAILYEPEEDLESHEILHRLRGQLEEQHRTQIWGMWYHHSFEMADLPQLQGDHALDFFNKTVPIYIMRGDSQKQGPPSYLLLAVLHNYIYRKWFCPYRTDIERTMALRSTIQTRLLSLPPKQFYTIPALFKALVVIIPSQSYRICSSIANISAMTVLVLLTSENDGLSSSITFDSIDDQAERVKVRGMSGIRTKLEVAVDFIMSLEKREVAAFGPQPDPVSSTARDTDNNYASSDEHMYDYDERTAMSLGWRYGAIVGPSSKWVSAARYPKWTGSGSRADARLSTREEMFWWFHMSQCTCYKS</sequence>
<evidence type="ECO:0000313" key="2">
    <source>
        <dbReference type="Proteomes" id="UP000265631"/>
    </source>
</evidence>
<accession>A0A395MWW0</accession>
<name>A0A395MWW0_9HYPO</name>